<dbReference type="InterPro" id="IPR027417">
    <property type="entry name" value="P-loop_NTPase"/>
</dbReference>
<name>A0A1W2GPV1_REIFA</name>
<dbReference type="InterPro" id="IPR005129">
    <property type="entry name" value="GTPase_ArgK"/>
</dbReference>
<proteinExistence type="inferred from homology"/>
<reference evidence="2 3" key="1">
    <citation type="submission" date="2017-04" db="EMBL/GenBank/DDBJ databases">
        <authorList>
            <person name="Afonso C.L."/>
            <person name="Miller P.J."/>
            <person name="Scott M.A."/>
            <person name="Spackman E."/>
            <person name="Goraichik I."/>
            <person name="Dimitrov K.M."/>
            <person name="Suarez D.L."/>
            <person name="Swayne D.E."/>
        </authorList>
    </citation>
    <scope>NUCLEOTIDE SEQUENCE [LARGE SCALE GENOMIC DNA]</scope>
    <source>
        <strain evidence="2 3">DSM 26133</strain>
    </source>
</reference>
<dbReference type="GO" id="GO:0003924">
    <property type="term" value="F:GTPase activity"/>
    <property type="evidence" value="ECO:0007669"/>
    <property type="project" value="InterPro"/>
</dbReference>
<organism evidence="2 3">
    <name type="scientific">Reichenbachiella faecimaris</name>
    <dbReference type="NCBI Taxonomy" id="692418"/>
    <lineage>
        <taxon>Bacteria</taxon>
        <taxon>Pseudomonadati</taxon>
        <taxon>Bacteroidota</taxon>
        <taxon>Cytophagia</taxon>
        <taxon>Cytophagales</taxon>
        <taxon>Reichenbachiellaceae</taxon>
        <taxon>Reichenbachiella</taxon>
    </lineage>
</organism>
<evidence type="ECO:0000256" key="1">
    <source>
        <dbReference type="ARBA" id="ARBA00009625"/>
    </source>
</evidence>
<comment type="similarity">
    <text evidence="1">Belongs to the SIMIBI class G3E GTPase family. ArgK/MeaB subfamily.</text>
</comment>
<dbReference type="GO" id="GO:0005525">
    <property type="term" value="F:GTP binding"/>
    <property type="evidence" value="ECO:0007669"/>
    <property type="project" value="InterPro"/>
</dbReference>
<dbReference type="Pfam" id="PF03308">
    <property type="entry name" value="MeaB"/>
    <property type="match status" value="1"/>
</dbReference>
<evidence type="ECO:0000313" key="2">
    <source>
        <dbReference type="EMBL" id="SMD38710.1"/>
    </source>
</evidence>
<dbReference type="EMBL" id="FWYF01000005">
    <property type="protein sequence ID" value="SMD38710.1"/>
    <property type="molecule type" value="Genomic_DNA"/>
</dbReference>
<sequence>MKRFDLDYYITGLKSQNNVVLAQAITLVESKRKTDQEIADQLLNEIVKGSQPSIRIGITGTPGVGKSSFIEGFGSYLIDQGKKVAVLAIDPSSQKTGGSILGDKTRMETLSRNPQAYIRPSASGNTLGGVNNRTREAVLLCEAAGYDAIIVETVGVGQSETLVNNMVDFFLLMIQPGSGDDLQGIKKGIMEMAHGIVINKADGDQAKLAKQSKKDLLSALHLFAPSETGWSTQVELCSALEKTGFDLVWQMVQSFQSAMRSNSLFEKNRSSQNVSWFEDRANFGILQELVDQPKLSALQQELVLKVRQNEISVSKATEEMLSAVKELLT</sequence>
<evidence type="ECO:0000313" key="3">
    <source>
        <dbReference type="Proteomes" id="UP000192472"/>
    </source>
</evidence>
<protein>
    <submittedName>
        <fullName evidence="2">Methylmalonyl-CoA mutase metallochaperone MeaB</fullName>
    </submittedName>
</protein>
<dbReference type="Gene3D" id="1.20.5.170">
    <property type="match status" value="1"/>
</dbReference>
<dbReference type="PANTHER" id="PTHR23408">
    <property type="entry name" value="METHYLMALONYL-COA MUTASE"/>
    <property type="match status" value="1"/>
</dbReference>
<dbReference type="AlphaFoldDB" id="A0A1W2GPV1"/>
<dbReference type="GO" id="GO:0005737">
    <property type="term" value="C:cytoplasm"/>
    <property type="evidence" value="ECO:0007669"/>
    <property type="project" value="TreeGrafter"/>
</dbReference>
<dbReference type="NCBIfam" id="NF006958">
    <property type="entry name" value="PRK09435.1"/>
    <property type="match status" value="1"/>
</dbReference>
<dbReference type="Gene3D" id="1.10.287.130">
    <property type="match status" value="1"/>
</dbReference>
<accession>A0A1W2GPV1</accession>
<dbReference type="PANTHER" id="PTHR23408:SF3">
    <property type="entry name" value="METHYLMALONIC ACIDURIA TYPE A PROTEIN, MITOCHONDRIAL"/>
    <property type="match status" value="1"/>
</dbReference>
<dbReference type="OrthoDB" id="9778292at2"/>
<dbReference type="CDD" id="cd03114">
    <property type="entry name" value="MMAA-like"/>
    <property type="match status" value="1"/>
</dbReference>
<dbReference type="Gene3D" id="3.40.50.300">
    <property type="entry name" value="P-loop containing nucleotide triphosphate hydrolases"/>
    <property type="match status" value="1"/>
</dbReference>
<dbReference type="STRING" id="692418.SAMN04488029_3861"/>
<gene>
    <name evidence="2" type="ORF">SAMN04488029_3861</name>
</gene>
<keyword evidence="3" id="KW-1185">Reference proteome</keyword>
<dbReference type="NCBIfam" id="TIGR00750">
    <property type="entry name" value="lao"/>
    <property type="match status" value="1"/>
</dbReference>
<dbReference type="SUPFAM" id="SSF52540">
    <property type="entry name" value="P-loop containing nucleoside triphosphate hydrolases"/>
    <property type="match status" value="1"/>
</dbReference>
<dbReference type="RefSeq" id="WP_084374487.1">
    <property type="nucleotide sequence ID" value="NZ_FWYF01000005.1"/>
</dbReference>
<dbReference type="Proteomes" id="UP000192472">
    <property type="component" value="Unassembled WGS sequence"/>
</dbReference>